<dbReference type="Pfam" id="PF00011">
    <property type="entry name" value="HSP20"/>
    <property type="match status" value="1"/>
</dbReference>
<reference evidence="4 5" key="1">
    <citation type="submission" date="2016-11" db="EMBL/GenBank/DDBJ databases">
        <authorList>
            <person name="Jaros S."/>
            <person name="Januszkiewicz K."/>
            <person name="Wedrychowicz H."/>
        </authorList>
    </citation>
    <scope>NUCLEOTIDE SEQUENCE [LARGE SCALE GENOMIC DNA]</scope>
    <source>
        <strain evidence="4 5">DSM 27406</strain>
    </source>
</reference>
<dbReference type="Gene3D" id="2.60.40.790">
    <property type="match status" value="1"/>
</dbReference>
<dbReference type="STRING" id="1419482.SAMN05444266_102369"/>
<feature type="domain" description="SHSP" evidence="3">
    <location>
        <begin position="34"/>
        <end position="146"/>
    </location>
</feature>
<name>A0A1M6YLP1_9BACT</name>
<accession>A0A1M6YLP1</accession>
<protein>
    <submittedName>
        <fullName evidence="4">HSP20 family protein</fullName>
    </submittedName>
</protein>
<dbReference type="InterPro" id="IPR031107">
    <property type="entry name" value="Small_HSP"/>
</dbReference>
<evidence type="ECO:0000313" key="4">
    <source>
        <dbReference type="EMBL" id="SHL18939.1"/>
    </source>
</evidence>
<dbReference type="EMBL" id="FRBL01000002">
    <property type="protein sequence ID" value="SHL18939.1"/>
    <property type="molecule type" value="Genomic_DNA"/>
</dbReference>
<comment type="similarity">
    <text evidence="1 2">Belongs to the small heat shock protein (HSP20) family.</text>
</comment>
<proteinExistence type="inferred from homology"/>
<dbReference type="RefSeq" id="WP_073079129.1">
    <property type="nucleotide sequence ID" value="NZ_FRBL01000002.1"/>
</dbReference>
<dbReference type="Proteomes" id="UP000184420">
    <property type="component" value="Unassembled WGS sequence"/>
</dbReference>
<dbReference type="AlphaFoldDB" id="A0A1M6YLP1"/>
<evidence type="ECO:0000313" key="5">
    <source>
        <dbReference type="Proteomes" id="UP000184420"/>
    </source>
</evidence>
<evidence type="ECO:0000256" key="1">
    <source>
        <dbReference type="PROSITE-ProRule" id="PRU00285"/>
    </source>
</evidence>
<dbReference type="InterPro" id="IPR002068">
    <property type="entry name" value="A-crystallin/Hsp20_dom"/>
</dbReference>
<evidence type="ECO:0000256" key="2">
    <source>
        <dbReference type="RuleBase" id="RU003616"/>
    </source>
</evidence>
<dbReference type="InterPro" id="IPR008978">
    <property type="entry name" value="HSP20-like_chaperone"/>
</dbReference>
<dbReference type="PROSITE" id="PS01031">
    <property type="entry name" value="SHSP"/>
    <property type="match status" value="1"/>
</dbReference>
<dbReference type="CDD" id="cd06464">
    <property type="entry name" value="ACD_sHsps-like"/>
    <property type="match status" value="1"/>
</dbReference>
<sequence>MTHVTFGPRTINGIVGDIFNNGWNKIAKDDFLTNDFFTAQPPVNISETKEGFALDVVAPGFSKEDFKINTDAKTLTISAEKKAEEKNEHDKQVRREYTFKSFKRSFTISDAIDTSKIVAKYDNGVLKITLPKKENAQDTPKSIVVE</sequence>
<dbReference type="SUPFAM" id="SSF49764">
    <property type="entry name" value="HSP20-like chaperones"/>
    <property type="match status" value="1"/>
</dbReference>
<dbReference type="OrthoDB" id="9814487at2"/>
<organism evidence="4 5">
    <name type="scientific">Chitinophaga jiangningensis</name>
    <dbReference type="NCBI Taxonomy" id="1419482"/>
    <lineage>
        <taxon>Bacteria</taxon>
        <taxon>Pseudomonadati</taxon>
        <taxon>Bacteroidota</taxon>
        <taxon>Chitinophagia</taxon>
        <taxon>Chitinophagales</taxon>
        <taxon>Chitinophagaceae</taxon>
        <taxon>Chitinophaga</taxon>
    </lineage>
</organism>
<dbReference type="PANTHER" id="PTHR11527">
    <property type="entry name" value="HEAT-SHOCK PROTEIN 20 FAMILY MEMBER"/>
    <property type="match status" value="1"/>
</dbReference>
<evidence type="ECO:0000259" key="3">
    <source>
        <dbReference type="PROSITE" id="PS01031"/>
    </source>
</evidence>
<gene>
    <name evidence="4" type="ORF">SAMN05444266_102369</name>
</gene>
<keyword evidence="5" id="KW-1185">Reference proteome</keyword>